<gene>
    <name evidence="2" type="ORF">Dacsa_0300</name>
</gene>
<feature type="domain" description="DUF218" evidence="1">
    <location>
        <begin position="42"/>
        <end position="159"/>
    </location>
</feature>
<dbReference type="RefSeq" id="WP_015228117.1">
    <property type="nucleotide sequence ID" value="NC_019780.1"/>
</dbReference>
<dbReference type="HOGENOM" id="CLU_103370_0_0_3"/>
<dbReference type="PANTHER" id="PTHR30336">
    <property type="entry name" value="INNER MEMBRANE PROTEIN, PROBABLE PERMEASE"/>
    <property type="match status" value="1"/>
</dbReference>
<dbReference type="Proteomes" id="UP000010482">
    <property type="component" value="Chromosome"/>
</dbReference>
<dbReference type="InterPro" id="IPR014729">
    <property type="entry name" value="Rossmann-like_a/b/a_fold"/>
</dbReference>
<name>K9YQD4_DACS8</name>
<dbReference type="GO" id="GO:0005886">
    <property type="term" value="C:plasma membrane"/>
    <property type="evidence" value="ECO:0007669"/>
    <property type="project" value="TreeGrafter"/>
</dbReference>
<dbReference type="Pfam" id="PF02698">
    <property type="entry name" value="DUF218"/>
    <property type="match status" value="1"/>
</dbReference>
<protein>
    <recommendedName>
        <fullName evidence="1">DUF218 domain-containing protein</fullName>
    </recommendedName>
</protein>
<evidence type="ECO:0000313" key="3">
    <source>
        <dbReference type="Proteomes" id="UP000010482"/>
    </source>
</evidence>
<sequence length="225" mass="25479">MSRPYWRVLRFLVLIVVTILFTVLGSIPVQIAITKIQVPEPQAIFMLGGDFSRDRATAELGKKHPNLSIWLSGVYGGTRKIFVETNIDPSRIHYDDRATDTVTNFTTMIKPLQQNQIRHVYLVTSDYHMRRSLMIATIVFGSRGMIVTPVPVPSQREEETLLRAIRDLGRSIVWLFTGRTGASLKGRFNTATTGSYFLAQIKADSVMNPSSSRWRTIDDFTAKIE</sequence>
<evidence type="ECO:0000313" key="2">
    <source>
        <dbReference type="EMBL" id="AFZ49104.1"/>
    </source>
</evidence>
<dbReference type="EMBL" id="CP003944">
    <property type="protein sequence ID" value="AFZ49104.1"/>
    <property type="molecule type" value="Genomic_DNA"/>
</dbReference>
<reference evidence="2" key="1">
    <citation type="submission" date="2012-04" db="EMBL/GenBank/DDBJ databases">
        <title>Finished genome of Dactylococcopsis salina PCC 8305.</title>
        <authorList>
            <consortium name="US DOE Joint Genome Institute"/>
            <person name="Gugger M."/>
            <person name="Coursin T."/>
            <person name="Rippka R."/>
            <person name="Tandeau De Marsac N."/>
            <person name="Huntemann M."/>
            <person name="Wei C.-L."/>
            <person name="Han J."/>
            <person name="Detter J.C."/>
            <person name="Han C."/>
            <person name="Tapia R."/>
            <person name="Daligault H."/>
            <person name="Chen A."/>
            <person name="Krypides N."/>
            <person name="Mavromatis K."/>
            <person name="Markowitz V."/>
            <person name="Szeto E."/>
            <person name="Ivanova N."/>
            <person name="Ovchinnikova G."/>
            <person name="Pagani I."/>
            <person name="Pati A."/>
            <person name="Goodwin L."/>
            <person name="Peters L."/>
            <person name="Pitluck S."/>
            <person name="Woyke T."/>
            <person name="Kerfeld C."/>
        </authorList>
    </citation>
    <scope>NUCLEOTIDE SEQUENCE [LARGE SCALE GENOMIC DNA]</scope>
    <source>
        <strain evidence="2">PCC 8305</strain>
    </source>
</reference>
<keyword evidence="3" id="KW-1185">Reference proteome</keyword>
<dbReference type="Gene3D" id="3.40.50.620">
    <property type="entry name" value="HUPs"/>
    <property type="match status" value="1"/>
</dbReference>
<dbReference type="PANTHER" id="PTHR30336:SF20">
    <property type="entry name" value="DUF218 DOMAIN-CONTAINING PROTEIN"/>
    <property type="match status" value="1"/>
</dbReference>
<dbReference type="AlphaFoldDB" id="K9YQD4"/>
<dbReference type="InterPro" id="IPR003848">
    <property type="entry name" value="DUF218"/>
</dbReference>
<proteinExistence type="predicted"/>
<evidence type="ECO:0000259" key="1">
    <source>
        <dbReference type="Pfam" id="PF02698"/>
    </source>
</evidence>
<dbReference type="eggNOG" id="COG1434">
    <property type="taxonomic scope" value="Bacteria"/>
</dbReference>
<accession>K9YQD4</accession>
<dbReference type="KEGG" id="dsl:Dacsa_0300"/>
<dbReference type="STRING" id="13035.Dacsa_0300"/>
<organism evidence="2 3">
    <name type="scientific">Dactylococcopsis salina (strain PCC 8305)</name>
    <name type="common">Myxobactron salinum</name>
    <dbReference type="NCBI Taxonomy" id="13035"/>
    <lineage>
        <taxon>Bacteria</taxon>
        <taxon>Bacillati</taxon>
        <taxon>Cyanobacteriota</taxon>
        <taxon>Cyanophyceae</taxon>
        <taxon>Nodosilineales</taxon>
        <taxon>Cymatolegaceae</taxon>
        <taxon>Dactylococcopsis</taxon>
    </lineage>
</organism>
<dbReference type="InterPro" id="IPR051599">
    <property type="entry name" value="Cell_Envelope_Assoc"/>
</dbReference>
<dbReference type="CDD" id="cd06259">
    <property type="entry name" value="YdcF-like"/>
    <property type="match status" value="1"/>
</dbReference>